<gene>
    <name evidence="1" type="primary">masp2.8</name>
</gene>
<dbReference type="Pfam" id="PF06033">
    <property type="entry name" value="DUF918"/>
    <property type="match status" value="1"/>
</dbReference>
<dbReference type="EMBL" id="KU659594">
    <property type="protein sequence ID" value="ANW12291.1"/>
    <property type="molecule type" value="Genomic_DNA"/>
</dbReference>
<dbReference type="InterPro" id="IPR009264">
    <property type="entry name" value="AcMNPV_Orf57"/>
</dbReference>
<accession>A0A1B1V5M5</accession>
<sequence>MASSLSFRLIEFENVCIDLRYLTFSKDDDCIDNNKDYIIFLNVKRAFYSNFHITTDMSLETLTMYVYENLQHRVDGERVMLRGDPFERIFINERDRNQSTVIEISDQARIIIANKLHPDEKYHQRITGYMDFERRHEPPPSIVDADNRILAKHERDELNREYEMKILFHNLN</sequence>
<protein>
    <submittedName>
        <fullName evidence="1">Ac57</fullName>
    </submittedName>
</protein>
<proteinExistence type="predicted"/>
<organism evidence="1">
    <name type="scientific">Malacosoma sp. alphabaculovirus</name>
    <dbReference type="NCBI Taxonomy" id="1881632"/>
    <lineage>
        <taxon>Viruses</taxon>
        <taxon>Viruses incertae sedis</taxon>
        <taxon>Naldaviricetes</taxon>
        <taxon>Lefavirales</taxon>
        <taxon>Baculoviridae</taxon>
        <taxon>Alphabaculovirus</taxon>
    </lineage>
</organism>
<evidence type="ECO:0000313" key="1">
    <source>
        <dbReference type="EMBL" id="ANW12291.1"/>
    </source>
</evidence>
<reference evidence="1" key="1">
    <citation type="submission" date="2016-01" db="EMBL/GenBank/DDBJ databases">
        <authorList>
            <person name="Oliw E.H."/>
        </authorList>
    </citation>
    <scope>NUCLEOTIDE SEQUENCE</scope>
    <source>
        <strain evidence="1">164</strain>
    </source>
</reference>
<name>A0A1B1V5M5_9ABAC</name>